<evidence type="ECO:0000313" key="1">
    <source>
        <dbReference type="EMBL" id="KZM24844.1"/>
    </source>
</evidence>
<gene>
    <name evidence="1" type="ORF">ST47_g4020</name>
</gene>
<dbReference type="AlphaFoldDB" id="A0A163GGD1"/>
<sequence length="89" mass="9930">MPIDIKRYNDFDASQLEAICRMRNIPKDSWLGMVIALAIQDQSIETERAVTKEAVKAEQLAREGVAAVSLDGKRREKLDGPDAERSKTA</sequence>
<protein>
    <submittedName>
        <fullName evidence="1">Uncharacterized protein</fullName>
    </submittedName>
</protein>
<organism evidence="1 2">
    <name type="scientific">Didymella rabiei</name>
    <name type="common">Chickpea ascochyta blight fungus</name>
    <name type="synonym">Mycosphaerella rabiei</name>
    <dbReference type="NCBI Taxonomy" id="5454"/>
    <lineage>
        <taxon>Eukaryota</taxon>
        <taxon>Fungi</taxon>
        <taxon>Dikarya</taxon>
        <taxon>Ascomycota</taxon>
        <taxon>Pezizomycotina</taxon>
        <taxon>Dothideomycetes</taxon>
        <taxon>Pleosporomycetidae</taxon>
        <taxon>Pleosporales</taxon>
        <taxon>Pleosporineae</taxon>
        <taxon>Didymellaceae</taxon>
        <taxon>Ascochyta</taxon>
    </lineage>
</organism>
<comment type="caution">
    <text evidence="1">The sequence shown here is derived from an EMBL/GenBank/DDBJ whole genome shotgun (WGS) entry which is preliminary data.</text>
</comment>
<proteinExistence type="predicted"/>
<reference evidence="1 2" key="1">
    <citation type="journal article" date="2016" name="Sci. Rep.">
        <title>Draft genome sequencing and secretome analysis of fungal phytopathogen Ascochyta rabiei provides insight into the necrotrophic effector repertoire.</title>
        <authorList>
            <person name="Verma S."/>
            <person name="Gazara R.K."/>
            <person name="Nizam S."/>
            <person name="Parween S."/>
            <person name="Chattopadhyay D."/>
            <person name="Verma P.K."/>
        </authorList>
    </citation>
    <scope>NUCLEOTIDE SEQUENCE [LARGE SCALE GENOMIC DNA]</scope>
    <source>
        <strain evidence="1 2">ArDII</strain>
    </source>
</reference>
<name>A0A163GGD1_DIDRA</name>
<dbReference type="Proteomes" id="UP000076837">
    <property type="component" value="Unassembled WGS sequence"/>
</dbReference>
<keyword evidence="2" id="KW-1185">Reference proteome</keyword>
<dbReference type="EMBL" id="JYNV01000152">
    <property type="protein sequence ID" value="KZM24844.1"/>
    <property type="molecule type" value="Genomic_DNA"/>
</dbReference>
<dbReference type="OrthoDB" id="3911554at2759"/>
<evidence type="ECO:0000313" key="2">
    <source>
        <dbReference type="Proteomes" id="UP000076837"/>
    </source>
</evidence>
<accession>A0A163GGD1</accession>